<dbReference type="Pfam" id="PF12508">
    <property type="entry name" value="Transposon_TraM"/>
    <property type="match status" value="1"/>
</dbReference>
<evidence type="ECO:0000256" key="1">
    <source>
        <dbReference type="SAM" id="MobiDB-lite"/>
    </source>
</evidence>
<comment type="caution">
    <text evidence="3">The sequence shown here is derived from an EMBL/GenBank/DDBJ whole genome shotgun (WGS) entry which is preliminary data.</text>
</comment>
<reference evidence="3" key="1">
    <citation type="submission" date="2020-01" db="EMBL/GenBank/DDBJ databases">
        <authorList>
            <person name="Seo Y.L."/>
        </authorList>
    </citation>
    <scope>NUCLEOTIDE SEQUENCE</scope>
    <source>
        <strain evidence="3">R11</strain>
    </source>
</reference>
<dbReference type="InterPro" id="IPR055407">
    <property type="entry name" value="TraM_C"/>
</dbReference>
<evidence type="ECO:0000313" key="3">
    <source>
        <dbReference type="EMBL" id="NCD68081.1"/>
    </source>
</evidence>
<organism evidence="3 4">
    <name type="scientific">Mucilaginibacter agri</name>
    <dbReference type="NCBI Taxonomy" id="2695265"/>
    <lineage>
        <taxon>Bacteria</taxon>
        <taxon>Pseudomonadati</taxon>
        <taxon>Bacteroidota</taxon>
        <taxon>Sphingobacteriia</taxon>
        <taxon>Sphingobacteriales</taxon>
        <taxon>Sphingobacteriaceae</taxon>
        <taxon>Mucilaginibacter</taxon>
    </lineage>
</organism>
<protein>
    <submittedName>
        <fullName evidence="3">Conjugative transposon protein TraM</fullName>
    </submittedName>
</protein>
<gene>
    <name evidence="3" type="primary">traM</name>
    <name evidence="3" type="ORF">GSY63_01785</name>
</gene>
<accession>A0A966DS90</accession>
<dbReference type="EMBL" id="WWEO01000034">
    <property type="protein sequence ID" value="NCD68081.1"/>
    <property type="molecule type" value="Genomic_DNA"/>
</dbReference>
<reference evidence="3" key="2">
    <citation type="submission" date="2020-10" db="EMBL/GenBank/DDBJ databases">
        <title>Mucilaginibacter sp. nov., isolated from soil.</title>
        <authorList>
            <person name="Jeon C.O."/>
        </authorList>
    </citation>
    <scope>NUCLEOTIDE SEQUENCE</scope>
    <source>
        <strain evidence="3">R11</strain>
    </source>
</reference>
<proteinExistence type="predicted"/>
<feature type="region of interest" description="Disordered" evidence="1">
    <location>
        <begin position="1"/>
        <end position="70"/>
    </location>
</feature>
<feature type="domain" description="Conjugative transposon TraM C-terminal" evidence="2">
    <location>
        <begin position="158"/>
        <end position="302"/>
    </location>
</feature>
<sequence>MALPSAQFKTREASNKMDIYQSAAKDSAKKSEGAGSEFMQQMGFDPASVDSAAVSKDNPAGPDLKRSTADIQSDRISAKLAAINRQISQPATPYENADDSRSVKKLNRMMKAMNSSSAKDPEMEQLNAMLTKIQAIQNPGSVSKPAVKKERDSAFKAIPAMIDGRQKVLNGGTVRLKLTDSIRLRGERLPKGQLIYGACQVTNQRLLLTIENIRLDKKIIPVNLTVFALDGMPGIPAPEADLGGAAGTGADNAVQSMQIMSMDASLGAQAAAGGINAAKGLFSKKVRKIKVKLKDEYPVLLKVNKF</sequence>
<keyword evidence="4" id="KW-1185">Reference proteome</keyword>
<dbReference type="Proteomes" id="UP000638732">
    <property type="component" value="Unassembled WGS sequence"/>
</dbReference>
<dbReference type="AlphaFoldDB" id="A0A966DS90"/>
<evidence type="ECO:0000259" key="2">
    <source>
        <dbReference type="Pfam" id="PF12508"/>
    </source>
</evidence>
<evidence type="ECO:0000313" key="4">
    <source>
        <dbReference type="Proteomes" id="UP000638732"/>
    </source>
</evidence>
<name>A0A966DS90_9SPHI</name>